<evidence type="ECO:0000259" key="2">
    <source>
        <dbReference type="PROSITE" id="PS50006"/>
    </source>
</evidence>
<feature type="non-terminal residue" evidence="3">
    <location>
        <position position="86"/>
    </location>
</feature>
<dbReference type="EMBL" id="VBOT01000036">
    <property type="protein sequence ID" value="TMQ52341.1"/>
    <property type="molecule type" value="Genomic_DNA"/>
</dbReference>
<dbReference type="AlphaFoldDB" id="A0A538SLU8"/>
<gene>
    <name evidence="3" type="ORF">E6K73_03115</name>
</gene>
<comment type="caution">
    <text evidence="3">The sequence shown here is derived from an EMBL/GenBank/DDBJ whole genome shotgun (WGS) entry which is preliminary data.</text>
</comment>
<dbReference type="InterPro" id="IPR000253">
    <property type="entry name" value="FHA_dom"/>
</dbReference>
<protein>
    <recommendedName>
        <fullName evidence="2">FHA domain-containing protein</fullName>
    </recommendedName>
</protein>
<feature type="region of interest" description="Disordered" evidence="1">
    <location>
        <begin position="33"/>
        <end position="53"/>
    </location>
</feature>
<reference evidence="3 4" key="1">
    <citation type="journal article" date="2019" name="Nat. Microbiol.">
        <title>Mediterranean grassland soil C-N compound turnover is dependent on rainfall and depth, and is mediated by genomically divergent microorganisms.</title>
        <authorList>
            <person name="Diamond S."/>
            <person name="Andeer P.F."/>
            <person name="Li Z."/>
            <person name="Crits-Christoph A."/>
            <person name="Burstein D."/>
            <person name="Anantharaman K."/>
            <person name="Lane K.R."/>
            <person name="Thomas B.C."/>
            <person name="Pan C."/>
            <person name="Northen T.R."/>
            <person name="Banfield J.F."/>
        </authorList>
    </citation>
    <scope>NUCLEOTIDE SEQUENCE [LARGE SCALE GENOMIC DNA]</scope>
    <source>
        <strain evidence="3">WS_3</strain>
    </source>
</reference>
<evidence type="ECO:0000313" key="4">
    <source>
        <dbReference type="Proteomes" id="UP000320184"/>
    </source>
</evidence>
<feature type="domain" description="FHA" evidence="2">
    <location>
        <begin position="25"/>
        <end position="86"/>
    </location>
</feature>
<dbReference type="SUPFAM" id="SSF49879">
    <property type="entry name" value="SMAD/FHA domain"/>
    <property type="match status" value="1"/>
</dbReference>
<dbReference type="Proteomes" id="UP000320184">
    <property type="component" value="Unassembled WGS sequence"/>
</dbReference>
<dbReference type="InterPro" id="IPR008984">
    <property type="entry name" value="SMAD_FHA_dom_sf"/>
</dbReference>
<evidence type="ECO:0000256" key="1">
    <source>
        <dbReference type="SAM" id="MobiDB-lite"/>
    </source>
</evidence>
<dbReference type="Gene3D" id="2.60.200.20">
    <property type="match status" value="1"/>
</dbReference>
<name>A0A538SLU8_UNCEI</name>
<organism evidence="3 4">
    <name type="scientific">Eiseniibacteriota bacterium</name>
    <dbReference type="NCBI Taxonomy" id="2212470"/>
    <lineage>
        <taxon>Bacteria</taxon>
        <taxon>Candidatus Eiseniibacteriota</taxon>
    </lineage>
</organism>
<accession>A0A538SLU8</accession>
<sequence>MPSVRILVVEGHARRRIHELKLERINLGRMESVEGRGSQGMRRNHVAFVDRDDPVNGTVSRAHAHIEHFAAHGFRLFDDGSAHGTR</sequence>
<evidence type="ECO:0000313" key="3">
    <source>
        <dbReference type="EMBL" id="TMQ52341.1"/>
    </source>
</evidence>
<dbReference type="PROSITE" id="PS50006">
    <property type="entry name" value="FHA_DOMAIN"/>
    <property type="match status" value="1"/>
</dbReference>
<proteinExistence type="predicted"/>